<accession>A0AAP0E1S3</accession>
<protein>
    <recommendedName>
        <fullName evidence="2">RIN4 pathogenic type III effector avirulence factor Avr cleavage site domain-containing protein</fullName>
    </recommendedName>
</protein>
<dbReference type="PANTHER" id="PTHR33159">
    <property type="entry name" value="RPM1-INTERACTING PROTEIN 4 (RIN4) FAMILY PROTEIN"/>
    <property type="match status" value="1"/>
</dbReference>
<reference evidence="3 4" key="1">
    <citation type="submission" date="2024-01" db="EMBL/GenBank/DDBJ databases">
        <title>Genome assemblies of Stephania.</title>
        <authorList>
            <person name="Yang L."/>
        </authorList>
    </citation>
    <scope>NUCLEOTIDE SEQUENCE [LARGE SCALE GENOMIC DNA]</scope>
    <source>
        <strain evidence="3">YNDBR</strain>
        <tissue evidence="3">Leaf</tissue>
    </source>
</reference>
<evidence type="ECO:0000256" key="1">
    <source>
        <dbReference type="SAM" id="MobiDB-lite"/>
    </source>
</evidence>
<gene>
    <name evidence="3" type="ORF">Syun_030521</name>
</gene>
<name>A0AAP0E1S3_9MAGN</name>
<feature type="compositionally biased region" description="Basic and acidic residues" evidence="1">
    <location>
        <begin position="99"/>
        <end position="108"/>
    </location>
</feature>
<evidence type="ECO:0000259" key="2">
    <source>
        <dbReference type="Pfam" id="PF05627"/>
    </source>
</evidence>
<dbReference type="AlphaFoldDB" id="A0AAP0E1S3"/>
<comment type="caution">
    <text evidence="3">The sequence shown here is derived from an EMBL/GenBank/DDBJ whole genome shotgun (WGS) entry which is preliminary data.</text>
</comment>
<evidence type="ECO:0000313" key="3">
    <source>
        <dbReference type="EMBL" id="KAK9081158.1"/>
    </source>
</evidence>
<dbReference type="PANTHER" id="PTHR33159:SF101">
    <property type="entry name" value="OS04G0379600 PROTEIN"/>
    <property type="match status" value="1"/>
</dbReference>
<feature type="compositionally biased region" description="Polar residues" evidence="1">
    <location>
        <begin position="141"/>
        <end position="152"/>
    </location>
</feature>
<dbReference type="InterPro" id="IPR008700">
    <property type="entry name" value="TypeIII_avirulence_cleave"/>
</dbReference>
<keyword evidence="4" id="KW-1185">Reference proteome</keyword>
<organism evidence="3 4">
    <name type="scientific">Stephania yunnanensis</name>
    <dbReference type="NCBI Taxonomy" id="152371"/>
    <lineage>
        <taxon>Eukaryota</taxon>
        <taxon>Viridiplantae</taxon>
        <taxon>Streptophyta</taxon>
        <taxon>Embryophyta</taxon>
        <taxon>Tracheophyta</taxon>
        <taxon>Spermatophyta</taxon>
        <taxon>Magnoliopsida</taxon>
        <taxon>Ranunculales</taxon>
        <taxon>Menispermaceae</taxon>
        <taxon>Menispermoideae</taxon>
        <taxon>Cissampelideae</taxon>
        <taxon>Stephania</taxon>
    </lineage>
</organism>
<feature type="region of interest" description="Disordered" evidence="1">
    <location>
        <begin position="27"/>
        <end position="159"/>
    </location>
</feature>
<dbReference type="Proteomes" id="UP001420932">
    <property type="component" value="Unassembled WGS sequence"/>
</dbReference>
<feature type="domain" description="RIN4 pathogenic type III effector avirulence factor Avr cleavage site" evidence="2">
    <location>
        <begin position="187"/>
        <end position="219"/>
    </location>
</feature>
<dbReference type="EMBL" id="JBBNAF010000056">
    <property type="protein sequence ID" value="KAK9081158.1"/>
    <property type="molecule type" value="Genomic_DNA"/>
</dbReference>
<evidence type="ECO:0000313" key="4">
    <source>
        <dbReference type="Proteomes" id="UP001420932"/>
    </source>
</evidence>
<dbReference type="Pfam" id="PF05627">
    <property type="entry name" value="AvrRpt-cleavage"/>
    <property type="match status" value="2"/>
</dbReference>
<dbReference type="InterPro" id="IPR040387">
    <property type="entry name" value="RIN4/NOI4"/>
</dbReference>
<sequence>MAQRTAVPKFGNWESEGEVPYTVYFDNARKDKRARHKTNPNDPEENPSLRSLDTAPDRAPTFRNAVQSRTVGEVVARPNHAHQSNKEDSELNQSNGSPWRRDAVDRKTSTASPNLRYGDNGLSFGNSAKRNGRVGADRSYEQSPLHQQNLTKTGGRGNVMSSVTQERKLFEGSNIAGRSRMRPVADETALPRFGDWDVKNPASADGFTRAFDQVRIEKKGGSAKVPIMNGSPSNNNEKQVKNEDSMVCPFKYAAAFLGAESDFPQICDCKRRRRHSDTVNSSEG</sequence>
<feature type="region of interest" description="Disordered" evidence="1">
    <location>
        <begin position="1"/>
        <end position="20"/>
    </location>
</feature>
<proteinExistence type="predicted"/>
<feature type="domain" description="RIN4 pathogenic type III effector avirulence factor Avr cleavage site" evidence="2">
    <location>
        <begin position="3"/>
        <end position="33"/>
    </location>
</feature>